<keyword evidence="3" id="KW-1185">Reference proteome</keyword>
<gene>
    <name evidence="2" type="ORF">BDV41DRAFT_39552</name>
</gene>
<dbReference type="Pfam" id="PF17111">
    <property type="entry name" value="PigL_N"/>
    <property type="match status" value="1"/>
</dbReference>
<evidence type="ECO:0000313" key="3">
    <source>
        <dbReference type="Proteomes" id="UP000325433"/>
    </source>
</evidence>
<dbReference type="InterPro" id="IPR031348">
    <property type="entry name" value="PigL_N"/>
</dbReference>
<evidence type="ECO:0000313" key="2">
    <source>
        <dbReference type="EMBL" id="KAE8317367.1"/>
    </source>
</evidence>
<sequence length="139" mass="15653">MAKQTIQGAELLALTSFALKHSVALHNKVNRYKNPPKSVRDLREELEDLNEVLGILSDKINTNDSAEFTALIIPLQRCGNACREFEESIIKYPKESCEGQMSVRDWAKLRYIGEDIDGFRHMIAGYKSTIKVAVATVNL</sequence>
<organism evidence="2 3">
    <name type="scientific">Aspergillus transmontanensis</name>
    <dbReference type="NCBI Taxonomy" id="1034304"/>
    <lineage>
        <taxon>Eukaryota</taxon>
        <taxon>Fungi</taxon>
        <taxon>Dikarya</taxon>
        <taxon>Ascomycota</taxon>
        <taxon>Pezizomycotina</taxon>
        <taxon>Eurotiomycetes</taxon>
        <taxon>Eurotiomycetidae</taxon>
        <taxon>Eurotiales</taxon>
        <taxon>Aspergillaceae</taxon>
        <taxon>Aspergillus</taxon>
        <taxon>Aspergillus subgen. Circumdati</taxon>
    </lineage>
</organism>
<feature type="domain" description="Azaphilone pigments biosynthesis cluster protein L N-terminal" evidence="1">
    <location>
        <begin position="9"/>
        <end position="139"/>
    </location>
</feature>
<dbReference type="AlphaFoldDB" id="A0A5N6W931"/>
<evidence type="ECO:0000259" key="1">
    <source>
        <dbReference type="Pfam" id="PF17111"/>
    </source>
</evidence>
<dbReference type="EMBL" id="ML738302">
    <property type="protein sequence ID" value="KAE8317367.1"/>
    <property type="molecule type" value="Genomic_DNA"/>
</dbReference>
<protein>
    <recommendedName>
        <fullName evidence="1">Azaphilone pigments biosynthesis cluster protein L N-terminal domain-containing protein</fullName>
    </recommendedName>
</protein>
<name>A0A5N6W931_9EURO</name>
<proteinExistence type="predicted"/>
<dbReference type="Proteomes" id="UP000325433">
    <property type="component" value="Unassembled WGS sequence"/>
</dbReference>
<accession>A0A5N6W931</accession>
<reference evidence="3" key="1">
    <citation type="submission" date="2019-04" db="EMBL/GenBank/DDBJ databases">
        <title>Friends and foes A comparative genomics studyof 23 Aspergillus species from section Flavi.</title>
        <authorList>
            <consortium name="DOE Joint Genome Institute"/>
            <person name="Kjaerbolling I."/>
            <person name="Vesth T."/>
            <person name="Frisvad J.C."/>
            <person name="Nybo J.L."/>
            <person name="Theobald S."/>
            <person name="Kildgaard S."/>
            <person name="Isbrandt T."/>
            <person name="Kuo A."/>
            <person name="Sato A."/>
            <person name="Lyhne E.K."/>
            <person name="Kogle M.E."/>
            <person name="Wiebenga A."/>
            <person name="Kun R.S."/>
            <person name="Lubbers R.J."/>
            <person name="Makela M.R."/>
            <person name="Barry K."/>
            <person name="Chovatia M."/>
            <person name="Clum A."/>
            <person name="Daum C."/>
            <person name="Haridas S."/>
            <person name="He G."/>
            <person name="LaButti K."/>
            <person name="Lipzen A."/>
            <person name="Mondo S."/>
            <person name="Riley R."/>
            <person name="Salamov A."/>
            <person name="Simmons B.A."/>
            <person name="Magnuson J.K."/>
            <person name="Henrissat B."/>
            <person name="Mortensen U.H."/>
            <person name="Larsen T.O."/>
            <person name="Devries R.P."/>
            <person name="Grigoriev I.V."/>
            <person name="Machida M."/>
            <person name="Baker S.E."/>
            <person name="Andersen M.R."/>
        </authorList>
    </citation>
    <scope>NUCLEOTIDE SEQUENCE [LARGE SCALE GENOMIC DNA]</scope>
    <source>
        <strain evidence="3">CBS 130015</strain>
    </source>
</reference>